<dbReference type="Pfam" id="PF13160">
    <property type="entry name" value="DUF3995"/>
    <property type="match status" value="1"/>
</dbReference>
<dbReference type="AlphaFoldDB" id="A0A6N4QGX3"/>
<protein>
    <submittedName>
        <fullName evidence="2">DUF3995 domain-containing protein</fullName>
    </submittedName>
</protein>
<organism evidence="2 3">
    <name type="scientific">Leptospira yasudae</name>
    <dbReference type="NCBI Taxonomy" id="2202201"/>
    <lineage>
        <taxon>Bacteria</taxon>
        <taxon>Pseudomonadati</taxon>
        <taxon>Spirochaetota</taxon>
        <taxon>Spirochaetia</taxon>
        <taxon>Leptospirales</taxon>
        <taxon>Leptospiraceae</taxon>
        <taxon>Leptospira</taxon>
    </lineage>
</organism>
<reference evidence="2 3" key="1">
    <citation type="journal article" date="2019" name="PLoS Negl. Trop. Dis.">
        <title>Revisiting the worldwide diversity of Leptospira species in the environment.</title>
        <authorList>
            <person name="Vincent A.T."/>
            <person name="Schiettekatte O."/>
            <person name="Bourhy P."/>
            <person name="Veyrier F.J."/>
            <person name="Picardeau M."/>
        </authorList>
    </citation>
    <scope>NUCLEOTIDE SEQUENCE [LARGE SCALE GENOMIC DNA]</scope>
    <source>
        <strain evidence="2 3">201702445</strain>
    </source>
</reference>
<comment type="caution">
    <text evidence="2">The sequence shown here is derived from an EMBL/GenBank/DDBJ whole genome shotgun (WGS) entry which is preliminary data.</text>
</comment>
<accession>A0A6N4QGX3</accession>
<feature type="transmembrane region" description="Helical" evidence="1">
    <location>
        <begin position="83"/>
        <end position="101"/>
    </location>
</feature>
<name>A0A6N4QGX3_9LEPT</name>
<gene>
    <name evidence="2" type="ORF">EHQ83_05510</name>
</gene>
<sequence>MFLIAQITSWTSGLILLILSGFHFYWMFGGALGKNRVVPEIQGKPAFQPGRLATAAVGILLFLAALLPIGLRMQFPLGILQDVCRYGTVFLSFVFLLRAIGDFRWVGFFKKIKGTAFAQSDTAYYSPLCLFLSLLLYASSAL</sequence>
<evidence type="ECO:0000313" key="2">
    <source>
        <dbReference type="EMBL" id="TGL86070.1"/>
    </source>
</evidence>
<feature type="transmembrane region" description="Helical" evidence="1">
    <location>
        <begin position="122"/>
        <end position="140"/>
    </location>
</feature>
<proteinExistence type="predicted"/>
<keyword evidence="1" id="KW-0812">Transmembrane</keyword>
<dbReference type="EMBL" id="RQGM01000022">
    <property type="protein sequence ID" value="TGL86070.1"/>
    <property type="molecule type" value="Genomic_DNA"/>
</dbReference>
<feature type="transmembrane region" description="Helical" evidence="1">
    <location>
        <begin position="52"/>
        <end position="71"/>
    </location>
</feature>
<keyword evidence="1" id="KW-1133">Transmembrane helix</keyword>
<evidence type="ECO:0000313" key="3">
    <source>
        <dbReference type="Proteomes" id="UP000297613"/>
    </source>
</evidence>
<dbReference type="RefSeq" id="WP_135569806.1">
    <property type="nucleotide sequence ID" value="NZ_RQGK01000040.1"/>
</dbReference>
<dbReference type="Proteomes" id="UP000297613">
    <property type="component" value="Unassembled WGS sequence"/>
</dbReference>
<dbReference type="InterPro" id="IPR025058">
    <property type="entry name" value="DUF3995"/>
</dbReference>
<keyword evidence="1" id="KW-0472">Membrane</keyword>
<evidence type="ECO:0000256" key="1">
    <source>
        <dbReference type="SAM" id="Phobius"/>
    </source>
</evidence>
<feature type="transmembrane region" description="Helical" evidence="1">
    <location>
        <begin position="12"/>
        <end position="32"/>
    </location>
</feature>